<dbReference type="Proteomes" id="UP001295469">
    <property type="component" value="Chromosome A06"/>
</dbReference>
<evidence type="ECO:0000313" key="1">
    <source>
        <dbReference type="EMBL" id="CAF2084185.1"/>
    </source>
</evidence>
<dbReference type="EMBL" id="HG994360">
    <property type="protein sequence ID" value="CAF2084185.1"/>
    <property type="molecule type" value="Genomic_DNA"/>
</dbReference>
<name>A0A816SEU7_BRANA</name>
<sequence length="70" mass="8071">SRYRLQLWGFDSSSSSYPKFYQFHIHLLKFSIDSITHDLYLLSASFFQGGGDLSIKDSCEDQRVMATSQL</sequence>
<reference evidence="1" key="1">
    <citation type="submission" date="2021-01" db="EMBL/GenBank/DDBJ databases">
        <authorList>
            <consortium name="Genoscope - CEA"/>
            <person name="William W."/>
        </authorList>
    </citation>
    <scope>NUCLEOTIDE SEQUENCE</scope>
</reference>
<dbReference type="AlphaFoldDB" id="A0A816SEU7"/>
<protein>
    <submittedName>
        <fullName evidence="1">(rape) hypothetical protein</fullName>
    </submittedName>
</protein>
<proteinExistence type="predicted"/>
<organism evidence="1">
    <name type="scientific">Brassica napus</name>
    <name type="common">Rape</name>
    <dbReference type="NCBI Taxonomy" id="3708"/>
    <lineage>
        <taxon>Eukaryota</taxon>
        <taxon>Viridiplantae</taxon>
        <taxon>Streptophyta</taxon>
        <taxon>Embryophyta</taxon>
        <taxon>Tracheophyta</taxon>
        <taxon>Spermatophyta</taxon>
        <taxon>Magnoliopsida</taxon>
        <taxon>eudicotyledons</taxon>
        <taxon>Gunneridae</taxon>
        <taxon>Pentapetalae</taxon>
        <taxon>rosids</taxon>
        <taxon>malvids</taxon>
        <taxon>Brassicales</taxon>
        <taxon>Brassicaceae</taxon>
        <taxon>Brassiceae</taxon>
        <taxon>Brassica</taxon>
    </lineage>
</organism>
<accession>A0A816SEU7</accession>
<feature type="non-terminal residue" evidence="1">
    <location>
        <position position="70"/>
    </location>
</feature>
<gene>
    <name evidence="1" type="ORF">DARMORV10_A06P15220.1</name>
</gene>